<organism evidence="1">
    <name type="scientific">Dolosigranulum savutiense</name>
    <dbReference type="NCBI Taxonomy" id="3110288"/>
    <lineage>
        <taxon>Bacteria</taxon>
        <taxon>Bacillati</taxon>
        <taxon>Bacillota</taxon>
        <taxon>Bacilli</taxon>
        <taxon>Lactobacillales</taxon>
        <taxon>Carnobacteriaceae</taxon>
        <taxon>Dolosigranulum</taxon>
    </lineage>
</organism>
<dbReference type="AlphaFoldDB" id="A0AB74TIB4"/>
<evidence type="ECO:0000313" key="1">
    <source>
        <dbReference type="EMBL" id="XBC45227.1"/>
    </source>
</evidence>
<name>A0AB74TIB4_9LACT</name>
<protein>
    <submittedName>
        <fullName evidence="1">Uncharacterized protein</fullName>
    </submittedName>
</protein>
<accession>A0AB74TIB4</accession>
<gene>
    <name evidence="1" type="ORF">VUQ08_04850</name>
</gene>
<proteinExistence type="predicted"/>
<reference evidence="1" key="1">
    <citation type="submission" date="2023-12" db="EMBL/GenBank/DDBJ databases">
        <title>Dolosigranulum savutii sp. nov. isolated from human upper respiratory samples collected in Botswana.</title>
        <authorList>
            <person name="Kelly M.S."/>
        </authorList>
    </citation>
    <scope>NUCLEOTIDE SEQUENCE</scope>
    <source>
        <strain evidence="1">MSK433</strain>
    </source>
</reference>
<sequence>MKIIDATMLKNISAGMTPVIPVPIVGTKKITDYLIKLFNS</sequence>
<dbReference type="EMBL" id="CP142433">
    <property type="protein sequence ID" value="XBC45227.1"/>
    <property type="molecule type" value="Genomic_DNA"/>
</dbReference>
<dbReference type="RefSeq" id="WP_269089739.1">
    <property type="nucleotide sequence ID" value="NZ_CP142433.1"/>
</dbReference>